<evidence type="ECO:0000256" key="1">
    <source>
        <dbReference type="SAM" id="MobiDB-lite"/>
    </source>
</evidence>
<evidence type="ECO:0000313" key="3">
    <source>
        <dbReference type="Proteomes" id="UP001596413"/>
    </source>
</evidence>
<reference evidence="3" key="1">
    <citation type="journal article" date="2019" name="Int. J. Syst. Evol. Microbiol.">
        <title>The Global Catalogue of Microorganisms (GCM) 10K type strain sequencing project: providing services to taxonomists for standard genome sequencing and annotation.</title>
        <authorList>
            <consortium name="The Broad Institute Genomics Platform"/>
            <consortium name="The Broad Institute Genome Sequencing Center for Infectious Disease"/>
            <person name="Wu L."/>
            <person name="Ma J."/>
        </authorList>
    </citation>
    <scope>NUCLEOTIDE SEQUENCE [LARGE SCALE GENOMIC DNA]</scope>
    <source>
        <strain evidence="3">CGMCC 1.13681</strain>
    </source>
</reference>
<dbReference type="Proteomes" id="UP001596413">
    <property type="component" value="Unassembled WGS sequence"/>
</dbReference>
<sequence length="392" mass="43875">MRRKQEGPIQNPAVAEVMAFLDSERFRNMSGVKMYSDRSVRRARMKIHLHSKIGRAYCESLWRAEPAALLNEENRDHPYHVALSVDRRSNLETLTKRTALISDTLVISNDAGEDESPVPRLARRKPGPMPVCRDHNSPEGEDRYVYAEVPHDEIGQWVLGAKPLISSGATWFLPKYYTSTYEGPAHEPEFLRTGAFYGTGEREPHEIHEFSSSGIVDFLVRNGRAVDVSGVNPVKSRMVRPVINMRIPVIEGTSLTNFSKITMDEFGSFSSFRDFLRERLLELDPALNAVDSEVELTRIGLNISDQVRDIDSRLRLVKKKRAVQAAGAAIGSLGAVLLAVYGPALQTVVASIGATGGAWGMLNAFAENSTRPLKDEKWYYVWALAQKAENFR</sequence>
<gene>
    <name evidence="2" type="ORF">ACFQLX_16600</name>
</gene>
<dbReference type="EMBL" id="JBHSZO010000024">
    <property type="protein sequence ID" value="MFC7219770.1"/>
    <property type="molecule type" value="Genomic_DNA"/>
</dbReference>
<dbReference type="RefSeq" id="WP_386415821.1">
    <property type="nucleotide sequence ID" value="NZ_JBHSZO010000024.1"/>
</dbReference>
<proteinExistence type="predicted"/>
<protein>
    <recommendedName>
        <fullName evidence="4">Transmembrane protein</fullName>
    </recommendedName>
</protein>
<accession>A0ABW2GGA7</accession>
<evidence type="ECO:0008006" key="4">
    <source>
        <dbReference type="Google" id="ProtNLM"/>
    </source>
</evidence>
<name>A0ABW2GGA7_9ACTN</name>
<feature type="region of interest" description="Disordered" evidence="1">
    <location>
        <begin position="112"/>
        <end position="137"/>
    </location>
</feature>
<keyword evidence="3" id="KW-1185">Reference proteome</keyword>
<organism evidence="2 3">
    <name type="scientific">Streptomyces polyrhachis</name>
    <dbReference type="NCBI Taxonomy" id="1282885"/>
    <lineage>
        <taxon>Bacteria</taxon>
        <taxon>Bacillati</taxon>
        <taxon>Actinomycetota</taxon>
        <taxon>Actinomycetes</taxon>
        <taxon>Kitasatosporales</taxon>
        <taxon>Streptomycetaceae</taxon>
        <taxon>Streptomyces</taxon>
    </lineage>
</organism>
<comment type="caution">
    <text evidence="2">The sequence shown here is derived from an EMBL/GenBank/DDBJ whole genome shotgun (WGS) entry which is preliminary data.</text>
</comment>
<evidence type="ECO:0000313" key="2">
    <source>
        <dbReference type="EMBL" id="MFC7219770.1"/>
    </source>
</evidence>